<reference evidence="11" key="2">
    <citation type="submission" date="2015-06" db="UniProtKB">
        <authorList>
            <consortium name="EnsemblMetazoa"/>
        </authorList>
    </citation>
    <scope>IDENTIFICATION</scope>
</reference>
<evidence type="ECO:0000256" key="9">
    <source>
        <dbReference type="SAM" id="Phobius"/>
    </source>
</evidence>
<evidence type="ECO:0000313" key="12">
    <source>
        <dbReference type="Proteomes" id="UP000015102"/>
    </source>
</evidence>
<dbReference type="OMA" id="LIANIMR"/>
<keyword evidence="4" id="KW-0677">Repeat</keyword>
<keyword evidence="2" id="KW-0813">Transport</keyword>
<dbReference type="FunFam" id="1.20.1560.10:FF:000013">
    <property type="entry name" value="ABC transporter C family member 2"/>
    <property type="match status" value="1"/>
</dbReference>
<evidence type="ECO:0000256" key="2">
    <source>
        <dbReference type="ARBA" id="ARBA00022448"/>
    </source>
</evidence>
<dbReference type="EnsemblMetazoa" id="MESCA009198-RA">
    <property type="protein sequence ID" value="MESCA009198-PA"/>
    <property type="gene ID" value="MESCA009198"/>
</dbReference>
<name>T1GZA0_MEGSC</name>
<dbReference type="EMBL" id="CAQQ02388154">
    <property type="status" value="NOT_ANNOTATED_CDS"/>
    <property type="molecule type" value="Genomic_DNA"/>
</dbReference>
<evidence type="ECO:0000256" key="7">
    <source>
        <dbReference type="ARBA" id="ARBA00022989"/>
    </source>
</evidence>
<feature type="domain" description="ABC transmembrane type-1" evidence="10">
    <location>
        <begin position="1"/>
        <end position="185"/>
    </location>
</feature>
<feature type="transmembrane region" description="Helical" evidence="9">
    <location>
        <begin position="205"/>
        <end position="227"/>
    </location>
</feature>
<evidence type="ECO:0000259" key="10">
    <source>
        <dbReference type="PROSITE" id="PS50929"/>
    </source>
</evidence>
<dbReference type="GO" id="GO:0005524">
    <property type="term" value="F:ATP binding"/>
    <property type="evidence" value="ECO:0007669"/>
    <property type="project" value="UniProtKB-KW"/>
</dbReference>
<evidence type="ECO:0000256" key="4">
    <source>
        <dbReference type="ARBA" id="ARBA00022737"/>
    </source>
</evidence>
<evidence type="ECO:0000256" key="8">
    <source>
        <dbReference type="ARBA" id="ARBA00023136"/>
    </source>
</evidence>
<evidence type="ECO:0000256" key="1">
    <source>
        <dbReference type="ARBA" id="ARBA00004127"/>
    </source>
</evidence>
<keyword evidence="6" id="KW-0067">ATP-binding</keyword>
<dbReference type="InterPro" id="IPR011527">
    <property type="entry name" value="ABC1_TM_dom"/>
</dbReference>
<dbReference type="GO" id="GO:0140359">
    <property type="term" value="F:ABC-type transporter activity"/>
    <property type="evidence" value="ECO:0007669"/>
    <property type="project" value="InterPro"/>
</dbReference>
<dbReference type="STRING" id="36166.T1GZA0"/>
<dbReference type="EMBL" id="CAQQ02388155">
    <property type="status" value="NOT_ANNOTATED_CDS"/>
    <property type="molecule type" value="Genomic_DNA"/>
</dbReference>
<organism evidence="11 12">
    <name type="scientific">Megaselia scalaris</name>
    <name type="common">Humpbacked fly</name>
    <name type="synonym">Phora scalaris</name>
    <dbReference type="NCBI Taxonomy" id="36166"/>
    <lineage>
        <taxon>Eukaryota</taxon>
        <taxon>Metazoa</taxon>
        <taxon>Ecdysozoa</taxon>
        <taxon>Arthropoda</taxon>
        <taxon>Hexapoda</taxon>
        <taxon>Insecta</taxon>
        <taxon>Pterygota</taxon>
        <taxon>Neoptera</taxon>
        <taxon>Endopterygota</taxon>
        <taxon>Diptera</taxon>
        <taxon>Brachycera</taxon>
        <taxon>Muscomorpha</taxon>
        <taxon>Platypezoidea</taxon>
        <taxon>Phoridae</taxon>
        <taxon>Megaseliini</taxon>
        <taxon>Megaselia</taxon>
    </lineage>
</organism>
<dbReference type="Gene3D" id="1.20.1560.10">
    <property type="entry name" value="ABC transporter type 1, transmembrane domain"/>
    <property type="match status" value="1"/>
</dbReference>
<evidence type="ECO:0000313" key="11">
    <source>
        <dbReference type="EnsemblMetazoa" id="MESCA009198-PA"/>
    </source>
</evidence>
<dbReference type="HOGENOM" id="CLU_047174_3_0_1"/>
<dbReference type="Proteomes" id="UP000015102">
    <property type="component" value="Unassembled WGS sequence"/>
</dbReference>
<dbReference type="AlphaFoldDB" id="T1GZA0"/>
<keyword evidence="3 9" id="KW-0812">Transmembrane</keyword>
<protein>
    <recommendedName>
        <fullName evidence="10">ABC transmembrane type-1 domain-containing protein</fullName>
    </recommendedName>
</protein>
<dbReference type="GO" id="GO:0012505">
    <property type="term" value="C:endomembrane system"/>
    <property type="evidence" value="ECO:0007669"/>
    <property type="project" value="UniProtKB-SubCell"/>
</dbReference>
<dbReference type="InterPro" id="IPR036640">
    <property type="entry name" value="ABC1_TM_sf"/>
</dbReference>
<dbReference type="PANTHER" id="PTHR24223:SF443">
    <property type="entry name" value="MULTIDRUG-RESISTANCE LIKE PROTEIN 1, ISOFORM I"/>
    <property type="match status" value="1"/>
</dbReference>
<keyword evidence="12" id="KW-1185">Reference proteome</keyword>
<evidence type="ECO:0000256" key="6">
    <source>
        <dbReference type="ARBA" id="ARBA00022840"/>
    </source>
</evidence>
<accession>T1GZA0</accession>
<keyword evidence="7 9" id="KW-1133">Transmembrane helix</keyword>
<comment type="subcellular location">
    <subcellularLocation>
        <location evidence="1">Endomembrane system</location>
        <topology evidence="1">Multi-pass membrane protein</topology>
    </subcellularLocation>
</comment>
<dbReference type="GO" id="GO:0016020">
    <property type="term" value="C:membrane"/>
    <property type="evidence" value="ECO:0007669"/>
    <property type="project" value="InterPro"/>
</dbReference>
<keyword evidence="8 9" id="KW-0472">Membrane</keyword>
<proteinExistence type="predicted"/>
<dbReference type="InterPro" id="IPR050173">
    <property type="entry name" value="ABC_transporter_C-like"/>
</dbReference>
<dbReference type="PROSITE" id="PS50929">
    <property type="entry name" value="ABC_TM1F"/>
    <property type="match status" value="1"/>
</dbReference>
<reference evidence="12" key="1">
    <citation type="submission" date="2013-02" db="EMBL/GenBank/DDBJ databases">
        <authorList>
            <person name="Hughes D."/>
        </authorList>
    </citation>
    <scope>NUCLEOTIDE SEQUENCE</scope>
    <source>
        <strain>Durham</strain>
        <strain evidence="12">NC isolate 2 -- Noor lab</strain>
    </source>
</reference>
<evidence type="ECO:0000256" key="3">
    <source>
        <dbReference type="ARBA" id="ARBA00022692"/>
    </source>
</evidence>
<keyword evidence="5" id="KW-0547">Nucleotide-binding</keyword>
<dbReference type="SUPFAM" id="SSF90123">
    <property type="entry name" value="ABC transporter transmembrane region"/>
    <property type="match status" value="1"/>
</dbReference>
<dbReference type="Pfam" id="PF00664">
    <property type="entry name" value="ABC_membrane"/>
    <property type="match status" value="1"/>
</dbReference>
<sequence>MVGLGCLHSARVMQNLLLKSVLRWPMALFDTTPVGRILNRFSNDINTMDNALPELLLLLVSQIFTVIGTIVVISISSPMFLVVVIPIFILYYFIQRFYVATTRQLTRLESITRSPIYSHFGESISGVVSIRAYNCQKSFIEENDGFVDRNQTCKYPSVIAARWLATRLEMVSNLIVLFASLFAILGQQENAALVAPLQILVSLYLLWGVLGPSVLAGLAVMLVMIPINGWMANATKK</sequence>
<dbReference type="PANTHER" id="PTHR24223">
    <property type="entry name" value="ATP-BINDING CASSETTE SUB-FAMILY C"/>
    <property type="match status" value="1"/>
</dbReference>
<feature type="transmembrane region" description="Helical" evidence="9">
    <location>
        <begin position="164"/>
        <end position="185"/>
    </location>
</feature>
<feature type="transmembrane region" description="Helical" evidence="9">
    <location>
        <begin position="79"/>
        <end position="99"/>
    </location>
</feature>
<evidence type="ECO:0000256" key="5">
    <source>
        <dbReference type="ARBA" id="ARBA00022741"/>
    </source>
</evidence>